<dbReference type="Pfam" id="PF00092">
    <property type="entry name" value="VWA"/>
    <property type="match status" value="1"/>
</dbReference>
<dbReference type="InterPro" id="IPR036465">
    <property type="entry name" value="vWFA_dom_sf"/>
</dbReference>
<reference evidence="2 3" key="1">
    <citation type="journal article" date="2018" name="Sci. Rep.">
        <title>Comparative analysis of the Pocillopora damicornis genome highlights role of immune system in coral evolution.</title>
        <authorList>
            <person name="Cunning R."/>
            <person name="Bay R.A."/>
            <person name="Gillette P."/>
            <person name="Baker A.C."/>
            <person name="Traylor-Knowles N."/>
        </authorList>
    </citation>
    <scope>NUCLEOTIDE SEQUENCE [LARGE SCALE GENOMIC DNA]</scope>
    <source>
        <strain evidence="2">RSMAS</strain>
        <tissue evidence="2">Whole animal</tissue>
    </source>
</reference>
<comment type="caution">
    <text evidence="2">The sequence shown here is derived from an EMBL/GenBank/DDBJ whole genome shotgun (WGS) entry which is preliminary data.</text>
</comment>
<dbReference type="InterPro" id="IPR002035">
    <property type="entry name" value="VWF_A"/>
</dbReference>
<gene>
    <name evidence="2" type="ORF">pdam_00012851</name>
</gene>
<dbReference type="Proteomes" id="UP000275408">
    <property type="component" value="Unassembled WGS sequence"/>
</dbReference>
<organism evidence="2 3">
    <name type="scientific">Pocillopora damicornis</name>
    <name type="common">Cauliflower coral</name>
    <name type="synonym">Millepora damicornis</name>
    <dbReference type="NCBI Taxonomy" id="46731"/>
    <lineage>
        <taxon>Eukaryota</taxon>
        <taxon>Metazoa</taxon>
        <taxon>Cnidaria</taxon>
        <taxon>Anthozoa</taxon>
        <taxon>Hexacorallia</taxon>
        <taxon>Scleractinia</taxon>
        <taxon>Astrocoeniina</taxon>
        <taxon>Pocilloporidae</taxon>
        <taxon>Pocillopora</taxon>
    </lineage>
</organism>
<name>A0A3M6UUM1_POCDA</name>
<evidence type="ECO:0000313" key="3">
    <source>
        <dbReference type="Proteomes" id="UP000275408"/>
    </source>
</evidence>
<protein>
    <recommendedName>
        <fullName evidence="1">VWFA domain-containing protein</fullName>
    </recommendedName>
</protein>
<feature type="domain" description="VWFA" evidence="1">
    <location>
        <begin position="79"/>
        <end position="259"/>
    </location>
</feature>
<keyword evidence="3" id="KW-1185">Reference proteome</keyword>
<dbReference type="PANTHER" id="PTHR24020">
    <property type="entry name" value="COLLAGEN ALPHA"/>
    <property type="match status" value="1"/>
</dbReference>
<sequence>MNHFKNSENKSKFSQIFLDCIPSSKGDNDGILSTPHRFLLCFGSSKTCSDAYVAKPALSHPLSQKYQKLIDSQCENGPDIALILDVSGIVKDIDLWMVRYFVKAVTGQIFNLCPKLNTAIVSFGEEATVVKNFSKIFSLPEFSKVLDLLTPLQGDRTMTYKGLRVTSERVFPFSRKNVSKIAILITHGENTPPYTPDEAARELIETGVRLFGVDVAFYARHHGGLQRITEKRGDVIYLEVFHYIFDYVDTMVSKIIAAVGKTIGVN</sequence>
<dbReference type="PANTHER" id="PTHR24020:SF20">
    <property type="entry name" value="PH DOMAIN-CONTAINING PROTEIN"/>
    <property type="match status" value="1"/>
</dbReference>
<dbReference type="Gene3D" id="3.40.50.410">
    <property type="entry name" value="von Willebrand factor, type A domain"/>
    <property type="match status" value="1"/>
</dbReference>
<dbReference type="InterPro" id="IPR050525">
    <property type="entry name" value="ECM_Assembly_Org"/>
</dbReference>
<accession>A0A3M6UUM1</accession>
<evidence type="ECO:0000259" key="1">
    <source>
        <dbReference type="PROSITE" id="PS50234"/>
    </source>
</evidence>
<dbReference type="SMART" id="SM00327">
    <property type="entry name" value="VWA"/>
    <property type="match status" value="1"/>
</dbReference>
<evidence type="ECO:0000313" key="2">
    <source>
        <dbReference type="EMBL" id="RMX57279.1"/>
    </source>
</evidence>
<dbReference type="SUPFAM" id="SSF53300">
    <property type="entry name" value="vWA-like"/>
    <property type="match status" value="1"/>
</dbReference>
<dbReference type="EMBL" id="RCHS01000683">
    <property type="protein sequence ID" value="RMX57279.1"/>
    <property type="molecule type" value="Genomic_DNA"/>
</dbReference>
<dbReference type="PROSITE" id="PS50234">
    <property type="entry name" value="VWFA"/>
    <property type="match status" value="1"/>
</dbReference>
<proteinExistence type="predicted"/>
<dbReference type="AlphaFoldDB" id="A0A3M6UUM1"/>
<dbReference type="OrthoDB" id="5975131at2759"/>
<dbReference type="CDD" id="cd00198">
    <property type="entry name" value="vWFA"/>
    <property type="match status" value="1"/>
</dbReference>